<name>A0A2G8SSW1_9APHY</name>
<dbReference type="EC" id="3.1.13.-" evidence="15"/>
<feature type="compositionally biased region" description="Gly residues" evidence="17">
    <location>
        <begin position="1161"/>
        <end position="1179"/>
    </location>
</feature>
<dbReference type="Pfam" id="PF17846">
    <property type="entry name" value="XRN_M"/>
    <property type="match status" value="2"/>
</dbReference>
<comment type="caution">
    <text evidence="19">The sequence shown here is derived from an EMBL/GenBank/DDBJ whole genome shotgun (WGS) entry which is preliminary data.</text>
</comment>
<dbReference type="InterPro" id="IPR017151">
    <property type="entry name" value="Xrn2/3/4"/>
</dbReference>
<evidence type="ECO:0000259" key="18">
    <source>
        <dbReference type="PROSITE" id="PS50158"/>
    </source>
</evidence>
<evidence type="ECO:0000256" key="7">
    <source>
        <dbReference type="ARBA" id="ARBA00022801"/>
    </source>
</evidence>
<comment type="function">
    <text evidence="13">Possesses 5'-&gt;3' exoribonuclease activity. Required for the processing of nuclear mRNA and rRNA precursors. May promote the termination of transcription by RNA polymerase II. Essential for vegetative cell growth and chromosome segregation.</text>
</comment>
<feature type="region of interest" description="Disordered" evidence="17">
    <location>
        <begin position="408"/>
        <end position="462"/>
    </location>
</feature>
<feature type="region of interest" description="Disordered" evidence="17">
    <location>
        <begin position="116"/>
        <end position="136"/>
    </location>
</feature>
<proteinExistence type="inferred from homology"/>
<dbReference type="Gene3D" id="3.40.50.12390">
    <property type="match status" value="2"/>
</dbReference>
<dbReference type="CDD" id="cd18673">
    <property type="entry name" value="PIN_XRN1-2-like"/>
    <property type="match status" value="1"/>
</dbReference>
<dbReference type="Proteomes" id="UP000230002">
    <property type="component" value="Unassembled WGS sequence"/>
</dbReference>
<feature type="compositionally biased region" description="Basic and acidic residues" evidence="17">
    <location>
        <begin position="976"/>
        <end position="986"/>
    </location>
</feature>
<keyword evidence="6 15" id="KW-0540">Nuclease</keyword>
<sequence length="1192" mass="130728">MGVPALFRWLSKKYPKIILPVIEGEQVKIPDEDGNEVDVPINMADPNPNGVEFDCLYLDMNGLVHPCTHPEGKPAPETEEDMMVEIFNYTERVVNMVRPRKLLFMAIDGVAPRAKMNQQRSRRFRSAQEAKEKEDARKESIAVWEAMGKTISEDEKNKTAWDSNAITPGTPFMDLLANSLRYWVVLKMNSDPGWKDLQVIISDASVPGEGEHKIMEFIRRQRSNPGYDPNIHHVIYGLDADLIMLSLATHEPHFRVLREDVFHQEGSRTACRICGQEGHYAKQCTGRKADIQKPPPEKKPFIFLDVSILREYLEAELNIPNMPFPFNLEQAIDDWVLLIFFVGNDFLPHLPSLEIREGAIDTLLKIWRAELPRMGGYLSNHGQLELSRAQIILEGLARREDDIFRRRREAEERQDQNAKRRKVEKEVGANGASVGPDPSLNLTASPAAPGSLPPRPDFAAKADSIGLGGPKTAETVAFTPTASLALAGSNRDVVANRAAIRLANMSAAEMLKAEMASLIPLKKSSKSATKSPAASFVAPPPAASAPASELPSALNATHPPTTVTSTDDVDIPGLGGVTPATSSATISETAMSVDPARPVENGADDVDGEEIAAEAEDSFMTDGTESRGAKRTIDEVEREDAEAPEELGRSDEDEAPAEADTSYALKVRPDGTVEQEDLVKLWEPGYRERYYRQKFDAEYSDLEFRKKVTKCYVEGMAWVLHYYYQGTASWQWYYPFHFAPFAADFEDLDEMNIGFTQGKPFKPFEQLMGVFPAASRTHIPATFHDLMTDESSPIIDFYPSTFQIDMNGKRMAWQGVVLLPFIDEKRLLDAMAPRYPNLTDDEQRRNQWGHNLLFVSEANPLYATMEALYGKRKKDDPLPISPKLSKGFNGALLPNPDCVPDSTFFSPLPTKNLPDIKKDRSLSAMYLYPKQLTPHHSVLLPGVRRPPPVLNAHDLEVARRGGPERNGVRGRGRGGFHSERGGRDSWDWQPHLNRNYRNGGEDGYSNGGSYQQQSSVNGPAGHQQQSSYQAYQGYQRGRGGGYQSQNNSRGQYNDFTAPSRGGRGGGRGNYGGRGGGGYNDNSSGGYGDQGGGFGGSRGGRGGYGGGGPGKAYNQGGYNQGGYNQGGGQGGYGAQGGYNAGGGYGYGGYGGDQQNSNYGQNNYGGYGGGGGGGNYGGPRGGYNNRGRGRGGRY</sequence>
<dbReference type="InterPro" id="IPR001878">
    <property type="entry name" value="Znf_CCHC"/>
</dbReference>
<dbReference type="GO" id="GO:0000956">
    <property type="term" value="P:nuclear-transcribed mRNA catabolic process"/>
    <property type="evidence" value="ECO:0007669"/>
    <property type="project" value="TreeGrafter"/>
</dbReference>
<evidence type="ECO:0000256" key="16">
    <source>
        <dbReference type="PROSITE-ProRule" id="PRU00047"/>
    </source>
</evidence>
<evidence type="ECO:0000256" key="2">
    <source>
        <dbReference type="ARBA" id="ARBA00006994"/>
    </source>
</evidence>
<dbReference type="PROSITE" id="PS50158">
    <property type="entry name" value="ZF_CCHC"/>
    <property type="match status" value="1"/>
</dbReference>
<keyword evidence="8 15" id="KW-0269">Exonuclease</keyword>
<dbReference type="GO" id="GO:0008270">
    <property type="term" value="F:zinc ion binding"/>
    <property type="evidence" value="ECO:0007669"/>
    <property type="project" value="UniProtKB-KW"/>
</dbReference>
<keyword evidence="10" id="KW-0175">Coiled coil</keyword>
<dbReference type="AlphaFoldDB" id="A0A2G8SSW1"/>
<dbReference type="Pfam" id="PF03159">
    <property type="entry name" value="XRN_N"/>
    <property type="match status" value="1"/>
</dbReference>
<evidence type="ECO:0000256" key="9">
    <source>
        <dbReference type="ARBA" id="ARBA00023015"/>
    </source>
</evidence>
<dbReference type="InterPro" id="IPR041412">
    <property type="entry name" value="Xrn1_helical"/>
</dbReference>
<dbReference type="OrthoDB" id="372487at2759"/>
<evidence type="ECO:0000256" key="5">
    <source>
        <dbReference type="ARBA" id="ARBA00022664"/>
    </source>
</evidence>
<dbReference type="FunFam" id="1.25.40.1050:FF:000002">
    <property type="entry name" value="5'-3' exoribonuclease"/>
    <property type="match status" value="1"/>
</dbReference>
<evidence type="ECO:0000256" key="6">
    <source>
        <dbReference type="ARBA" id="ARBA00022722"/>
    </source>
</evidence>
<keyword evidence="9" id="KW-0805">Transcription regulation</keyword>
<evidence type="ECO:0000256" key="3">
    <source>
        <dbReference type="ARBA" id="ARBA00022472"/>
    </source>
</evidence>
<evidence type="ECO:0000313" key="20">
    <source>
        <dbReference type="Proteomes" id="UP000230002"/>
    </source>
</evidence>
<reference evidence="19 20" key="1">
    <citation type="journal article" date="2015" name="Sci. Rep.">
        <title>Chromosome-level genome map provides insights into diverse defense mechanisms in the medicinal fungus Ganoderma sinense.</title>
        <authorList>
            <person name="Zhu Y."/>
            <person name="Xu J."/>
            <person name="Sun C."/>
            <person name="Zhou S."/>
            <person name="Xu H."/>
            <person name="Nelson D.R."/>
            <person name="Qian J."/>
            <person name="Song J."/>
            <person name="Luo H."/>
            <person name="Xiang L."/>
            <person name="Li Y."/>
            <person name="Xu Z."/>
            <person name="Ji A."/>
            <person name="Wang L."/>
            <person name="Lu S."/>
            <person name="Hayward A."/>
            <person name="Sun W."/>
            <person name="Li X."/>
            <person name="Schwartz D.C."/>
            <person name="Wang Y."/>
            <person name="Chen S."/>
        </authorList>
    </citation>
    <scope>NUCLEOTIDE SEQUENCE [LARGE SCALE GENOMIC DNA]</scope>
    <source>
        <strain evidence="19 20">ZZ0214-1</strain>
    </source>
</reference>
<dbReference type="GO" id="GO:0005634">
    <property type="term" value="C:nucleus"/>
    <property type="evidence" value="ECO:0007669"/>
    <property type="project" value="UniProtKB-SubCell"/>
</dbReference>
<dbReference type="FunFam" id="3.40.50.12390:FF:000003">
    <property type="entry name" value="5'-3' exoribonuclease"/>
    <property type="match status" value="1"/>
</dbReference>
<comment type="subunit">
    <text evidence="14">Interacts with RAI1; the interaction is direct, stabilizes RAT1 protein structure and may stimulate its exoribonuclease activity. The interaction also stimulates RAI1 pyrophosphohydrolase activity, probably by recruiting it to mRNA substrates.</text>
</comment>
<feature type="compositionally biased region" description="Basic and acidic residues" evidence="17">
    <location>
        <begin position="954"/>
        <end position="967"/>
    </location>
</feature>
<comment type="function">
    <text evidence="15">Possesses 5'-&gt;3' exoribonuclease activity. May promote termination of transcription by RNA polymerase II.</text>
</comment>
<keyword evidence="3" id="KW-0806">Transcription termination</keyword>
<organism evidence="19 20">
    <name type="scientific">Ganoderma sinense ZZ0214-1</name>
    <dbReference type="NCBI Taxonomy" id="1077348"/>
    <lineage>
        <taxon>Eukaryota</taxon>
        <taxon>Fungi</taxon>
        <taxon>Dikarya</taxon>
        <taxon>Basidiomycota</taxon>
        <taxon>Agaricomycotina</taxon>
        <taxon>Agaricomycetes</taxon>
        <taxon>Polyporales</taxon>
        <taxon>Polyporaceae</taxon>
        <taxon>Ganoderma</taxon>
    </lineage>
</organism>
<keyword evidence="16" id="KW-0862">Zinc</keyword>
<feature type="region of interest" description="Disordered" evidence="17">
    <location>
        <begin position="954"/>
        <end position="1101"/>
    </location>
</feature>
<evidence type="ECO:0000256" key="8">
    <source>
        <dbReference type="ARBA" id="ARBA00022839"/>
    </source>
</evidence>
<feature type="domain" description="CCHC-type" evidence="18">
    <location>
        <begin position="271"/>
        <end position="284"/>
    </location>
</feature>
<feature type="compositionally biased region" description="Low complexity" evidence="17">
    <location>
        <begin position="544"/>
        <end position="566"/>
    </location>
</feature>
<dbReference type="FunFam" id="3.40.50.12390:FF:000005">
    <property type="entry name" value="5'-3' exoribonuclease 2"/>
    <property type="match status" value="1"/>
</dbReference>
<evidence type="ECO:0000256" key="14">
    <source>
        <dbReference type="ARBA" id="ARBA00046943"/>
    </source>
</evidence>
<gene>
    <name evidence="19" type="ORF">GSI_00540</name>
</gene>
<feature type="region of interest" description="Disordered" evidence="17">
    <location>
        <begin position="531"/>
        <end position="668"/>
    </location>
</feature>
<evidence type="ECO:0000256" key="13">
    <source>
        <dbReference type="ARBA" id="ARBA00046137"/>
    </source>
</evidence>
<dbReference type="GO" id="GO:0006364">
    <property type="term" value="P:rRNA processing"/>
    <property type="evidence" value="ECO:0007669"/>
    <property type="project" value="UniProtKB-KW"/>
</dbReference>
<dbReference type="EMBL" id="AYKW01000001">
    <property type="protein sequence ID" value="PIL36850.1"/>
    <property type="molecule type" value="Genomic_DNA"/>
</dbReference>
<comment type="similarity">
    <text evidence="2 15">Belongs to the 5'-3' exonuclease family. XRN2/RAT1 subfamily.</text>
</comment>
<dbReference type="Gene3D" id="1.25.40.1050">
    <property type="match status" value="1"/>
</dbReference>
<dbReference type="GO" id="GO:0003723">
    <property type="term" value="F:RNA binding"/>
    <property type="evidence" value="ECO:0007669"/>
    <property type="project" value="TreeGrafter"/>
</dbReference>
<feature type="compositionally biased region" description="Gly residues" evidence="17">
    <location>
        <begin position="1061"/>
        <end position="1101"/>
    </location>
</feature>
<comment type="subcellular location">
    <subcellularLocation>
        <location evidence="1">Nucleus</location>
    </subcellularLocation>
</comment>
<dbReference type="PANTHER" id="PTHR12341:SF41">
    <property type="entry name" value="5'-3' EXORIBONUCLEASE 2"/>
    <property type="match status" value="1"/>
</dbReference>
<feature type="compositionally biased region" description="Basic and acidic residues" evidence="17">
    <location>
        <begin position="408"/>
        <end position="427"/>
    </location>
</feature>
<accession>A0A2G8SSW1</accession>
<feature type="compositionally biased region" description="Low complexity" evidence="17">
    <location>
        <begin position="1151"/>
        <end position="1160"/>
    </location>
</feature>
<keyword evidence="11" id="KW-0804">Transcription</keyword>
<evidence type="ECO:0000256" key="15">
    <source>
        <dbReference type="PIRNR" id="PIRNR037239"/>
    </source>
</evidence>
<dbReference type="SUPFAM" id="SSF57756">
    <property type="entry name" value="Retrovirus zinc finger-like domains"/>
    <property type="match status" value="1"/>
</dbReference>
<dbReference type="PANTHER" id="PTHR12341">
    <property type="entry name" value="5'-&gt;3' EXORIBONUCLEASE"/>
    <property type="match status" value="1"/>
</dbReference>
<feature type="compositionally biased region" description="Basic and acidic residues" evidence="17">
    <location>
        <begin position="126"/>
        <end position="136"/>
    </location>
</feature>
<protein>
    <recommendedName>
        <fullName evidence="15">5'-3' exoribonuclease</fullName>
        <ecNumber evidence="15">3.1.13.-</ecNumber>
    </recommendedName>
</protein>
<dbReference type="Pfam" id="PF00098">
    <property type="entry name" value="zf-CCHC"/>
    <property type="match status" value="1"/>
</dbReference>
<feature type="compositionally biased region" description="Basic and acidic residues" evidence="17">
    <location>
        <begin position="624"/>
        <end position="635"/>
    </location>
</feature>
<dbReference type="GO" id="GO:0006397">
    <property type="term" value="P:mRNA processing"/>
    <property type="evidence" value="ECO:0007669"/>
    <property type="project" value="UniProtKB-UniRule"/>
</dbReference>
<keyword evidence="20" id="KW-1185">Reference proteome</keyword>
<feature type="compositionally biased region" description="Acidic residues" evidence="17">
    <location>
        <begin position="636"/>
        <end position="657"/>
    </location>
</feature>
<keyword evidence="7 15" id="KW-0378">Hydrolase</keyword>
<evidence type="ECO:0000256" key="17">
    <source>
        <dbReference type="SAM" id="MobiDB-lite"/>
    </source>
</evidence>
<feature type="compositionally biased region" description="Polar residues" evidence="17">
    <location>
        <begin position="579"/>
        <end position="590"/>
    </location>
</feature>
<dbReference type="GO" id="GO:0006353">
    <property type="term" value="P:DNA-templated transcription termination"/>
    <property type="evidence" value="ECO:0007669"/>
    <property type="project" value="UniProtKB-KW"/>
</dbReference>
<evidence type="ECO:0000313" key="19">
    <source>
        <dbReference type="EMBL" id="PIL36850.1"/>
    </source>
</evidence>
<dbReference type="SMART" id="SM00343">
    <property type="entry name" value="ZnF_C2HC"/>
    <property type="match status" value="1"/>
</dbReference>
<evidence type="ECO:0000256" key="12">
    <source>
        <dbReference type="ARBA" id="ARBA00023242"/>
    </source>
</evidence>
<dbReference type="InterPro" id="IPR027073">
    <property type="entry name" value="5_3_exoribonuclease"/>
</dbReference>
<feature type="compositionally biased region" description="Acidic residues" evidence="17">
    <location>
        <begin position="602"/>
        <end position="619"/>
    </location>
</feature>
<keyword evidence="5 15" id="KW-0507">mRNA processing</keyword>
<dbReference type="InterPro" id="IPR036875">
    <property type="entry name" value="Znf_CCHC_sf"/>
</dbReference>
<evidence type="ECO:0000256" key="10">
    <source>
        <dbReference type="ARBA" id="ARBA00023054"/>
    </source>
</evidence>
<keyword evidence="16" id="KW-0863">Zinc-finger</keyword>
<keyword evidence="16" id="KW-0479">Metal-binding</keyword>
<feature type="region of interest" description="Disordered" evidence="17">
    <location>
        <begin position="1148"/>
        <end position="1192"/>
    </location>
</feature>
<feature type="compositionally biased region" description="Low complexity" evidence="17">
    <location>
        <begin position="1007"/>
        <end position="1035"/>
    </location>
</feature>
<evidence type="ECO:0000256" key="11">
    <source>
        <dbReference type="ARBA" id="ARBA00023163"/>
    </source>
</evidence>
<dbReference type="InterPro" id="IPR004859">
    <property type="entry name" value="Xrn1_N"/>
</dbReference>
<dbReference type="GO" id="GO:0004534">
    <property type="term" value="F:5'-3' RNA exonuclease activity"/>
    <property type="evidence" value="ECO:0007669"/>
    <property type="project" value="UniProtKB-UniRule"/>
</dbReference>
<keyword evidence="12" id="KW-0539">Nucleus</keyword>
<keyword evidence="4" id="KW-0698">rRNA processing</keyword>
<evidence type="ECO:0000256" key="4">
    <source>
        <dbReference type="ARBA" id="ARBA00022552"/>
    </source>
</evidence>
<evidence type="ECO:0000256" key="1">
    <source>
        <dbReference type="ARBA" id="ARBA00004123"/>
    </source>
</evidence>
<dbReference type="STRING" id="1077348.A0A2G8SSW1"/>
<dbReference type="PIRSF" id="PIRSF037239">
    <property type="entry name" value="Exonuclease_Xrn2"/>
    <property type="match status" value="1"/>
</dbReference>